<proteinExistence type="predicted"/>
<sequence length="64" mass="7408">MREKPVIQPFSEKREDQVRLTKVGGSIVITFHGEPIFFFPNQEAFEEYKKLTADAIRRKVGIIA</sequence>
<evidence type="ECO:0000313" key="1">
    <source>
        <dbReference type="EMBL" id="PCK20303.1"/>
    </source>
</evidence>
<accession>A0A2A5ISV0</accession>
<reference evidence="1 2" key="1">
    <citation type="submission" date="2017-06" db="EMBL/GenBank/DDBJ databases">
        <title>Draft Genome Sequence of Bacillus sp Strain 36R Isolated from saline sediment at Atanasia, Sonora, Mexico.</title>
        <authorList>
            <person name="Sanchez Diaz R."/>
            <person name="Quiroz Macias M.E."/>
            <person name="Ibarra Gamez J.C."/>
            <person name="Enciso Ibarra J."/>
            <person name="Gomez Gil B."/>
            <person name="Galaviz Silva L."/>
        </authorList>
    </citation>
    <scope>NUCLEOTIDE SEQUENCE [LARGE SCALE GENOMIC DNA]</scope>
    <source>
        <strain evidence="1 2">36R_ATNSAL</strain>
    </source>
</reference>
<dbReference type="Proteomes" id="UP000228754">
    <property type="component" value="Unassembled WGS sequence"/>
</dbReference>
<gene>
    <name evidence="1" type="ORF">CEY02_14105</name>
</gene>
<organism evidence="1 2">
    <name type="scientific">Bacillus pumilus</name>
    <name type="common">Bacillus mesentericus</name>
    <dbReference type="NCBI Taxonomy" id="1408"/>
    <lineage>
        <taxon>Bacteria</taxon>
        <taxon>Bacillati</taxon>
        <taxon>Bacillota</taxon>
        <taxon>Bacilli</taxon>
        <taxon>Bacillales</taxon>
        <taxon>Bacillaceae</taxon>
        <taxon>Bacillus</taxon>
    </lineage>
</organism>
<dbReference type="OrthoDB" id="2906319at2"/>
<evidence type="ECO:0000313" key="2">
    <source>
        <dbReference type="Proteomes" id="UP000228754"/>
    </source>
</evidence>
<comment type="caution">
    <text evidence="1">The sequence shown here is derived from an EMBL/GenBank/DDBJ whole genome shotgun (WGS) entry which is preliminary data.</text>
</comment>
<dbReference type="EMBL" id="NKHG01000100">
    <property type="protein sequence ID" value="PCK20303.1"/>
    <property type="molecule type" value="Genomic_DNA"/>
</dbReference>
<dbReference type="AlphaFoldDB" id="A0A2A5ISV0"/>
<protein>
    <submittedName>
        <fullName evidence="1">Uncharacterized protein</fullName>
    </submittedName>
</protein>
<name>A0A2A5ISV0_BACPU</name>